<evidence type="ECO:0000259" key="4">
    <source>
        <dbReference type="Pfam" id="PF13960"/>
    </source>
</evidence>
<dbReference type="Pfam" id="PF13963">
    <property type="entry name" value="Transpos_assoc"/>
    <property type="match status" value="2"/>
</dbReference>
<organism evidence="6 7">
    <name type="scientific">Tanacetum coccineum</name>
    <dbReference type="NCBI Taxonomy" id="301880"/>
    <lineage>
        <taxon>Eukaryota</taxon>
        <taxon>Viridiplantae</taxon>
        <taxon>Streptophyta</taxon>
        <taxon>Embryophyta</taxon>
        <taxon>Tracheophyta</taxon>
        <taxon>Spermatophyta</taxon>
        <taxon>Magnoliopsida</taxon>
        <taxon>eudicotyledons</taxon>
        <taxon>Gunneridae</taxon>
        <taxon>Pentapetalae</taxon>
        <taxon>asterids</taxon>
        <taxon>campanulids</taxon>
        <taxon>Asterales</taxon>
        <taxon>Asteraceae</taxon>
        <taxon>Asteroideae</taxon>
        <taxon>Anthemideae</taxon>
        <taxon>Anthemidinae</taxon>
        <taxon>Tanacetum</taxon>
    </lineage>
</organism>
<comment type="caution">
    <text evidence="6">The sequence shown here is derived from an EMBL/GenBank/DDBJ whole genome shotgun (WGS) entry which is preliminary data.</text>
</comment>
<gene>
    <name evidence="6" type="ORF">Tco_0990905</name>
</gene>
<evidence type="ECO:0000313" key="6">
    <source>
        <dbReference type="EMBL" id="GJT55851.1"/>
    </source>
</evidence>
<feature type="region of interest" description="Disordered" evidence="2">
    <location>
        <begin position="1172"/>
        <end position="1191"/>
    </location>
</feature>
<dbReference type="Pfam" id="PF13952">
    <property type="entry name" value="DUF4216"/>
    <property type="match status" value="1"/>
</dbReference>
<dbReference type="InterPro" id="IPR025312">
    <property type="entry name" value="DUF4216"/>
</dbReference>
<dbReference type="Proteomes" id="UP001151760">
    <property type="component" value="Unassembled WGS sequence"/>
</dbReference>
<keyword evidence="7" id="KW-1185">Reference proteome</keyword>
<dbReference type="Pfam" id="PF02992">
    <property type="entry name" value="Transposase_21"/>
    <property type="match status" value="1"/>
</dbReference>
<feature type="compositionally biased region" description="Basic and acidic residues" evidence="2">
    <location>
        <begin position="1674"/>
        <end position="1685"/>
    </location>
</feature>
<reference evidence="6" key="1">
    <citation type="journal article" date="2022" name="Int. J. Mol. Sci.">
        <title>Draft Genome of Tanacetum Coccineum: Genomic Comparison of Closely Related Tanacetum-Family Plants.</title>
        <authorList>
            <person name="Yamashiro T."/>
            <person name="Shiraishi A."/>
            <person name="Nakayama K."/>
            <person name="Satake H."/>
        </authorList>
    </citation>
    <scope>NUCLEOTIDE SEQUENCE</scope>
</reference>
<feature type="region of interest" description="Disordered" evidence="2">
    <location>
        <begin position="1464"/>
        <end position="1487"/>
    </location>
</feature>
<dbReference type="Pfam" id="PF13960">
    <property type="entry name" value="DUF4218"/>
    <property type="match status" value="1"/>
</dbReference>
<dbReference type="PANTHER" id="PTHR10775:SF185">
    <property type="entry name" value="OS08G0208400 PROTEIN"/>
    <property type="match status" value="1"/>
</dbReference>
<keyword evidence="1" id="KW-0175">Coiled coil</keyword>
<evidence type="ECO:0000256" key="1">
    <source>
        <dbReference type="SAM" id="Coils"/>
    </source>
</evidence>
<name>A0ABQ5EXS0_9ASTR</name>
<feature type="domain" description="DUF4218" evidence="4">
    <location>
        <begin position="817"/>
        <end position="876"/>
    </location>
</feature>
<feature type="domain" description="Transposase-associated" evidence="5">
    <location>
        <begin position="196"/>
        <end position="272"/>
    </location>
</feature>
<dbReference type="InterPro" id="IPR025452">
    <property type="entry name" value="DUF4218"/>
</dbReference>
<reference evidence="6" key="2">
    <citation type="submission" date="2022-01" db="EMBL/GenBank/DDBJ databases">
        <authorList>
            <person name="Yamashiro T."/>
            <person name="Shiraishi A."/>
            <person name="Satake H."/>
            <person name="Nakayama K."/>
        </authorList>
    </citation>
    <scope>NUCLEOTIDE SEQUENCE</scope>
</reference>
<protein>
    <recommendedName>
        <fullName evidence="8">Transposase-associated domain-containing protein</fullName>
    </recommendedName>
</protein>
<feature type="compositionally biased region" description="Basic and acidic residues" evidence="2">
    <location>
        <begin position="1325"/>
        <end position="1338"/>
    </location>
</feature>
<feature type="compositionally biased region" description="Low complexity" evidence="2">
    <location>
        <begin position="307"/>
        <end position="320"/>
    </location>
</feature>
<feature type="domain" description="DUF4216" evidence="3">
    <location>
        <begin position="987"/>
        <end position="1066"/>
    </location>
</feature>
<dbReference type="Pfam" id="PF03004">
    <property type="entry name" value="Transposase_24"/>
    <property type="match status" value="1"/>
</dbReference>
<accession>A0ABQ5EXS0</accession>
<dbReference type="InterPro" id="IPR004242">
    <property type="entry name" value="Transposase_21"/>
</dbReference>
<evidence type="ECO:0000256" key="2">
    <source>
        <dbReference type="SAM" id="MobiDB-lite"/>
    </source>
</evidence>
<sequence length="1706" mass="195205">MFICNAVMTIDKSWTTISNHNSDAFLDGLFAFSKHCEPLLHPITQKIRCPCSRSCNRDDNFVTLKTLEEHISSHGFDQHYTTWKYHGEPTLPLPPPIPHSPEHIDMDAFFKDIYANNIPTQTTGPQPAQTTGPNNEFEELLSRSTQKLYLGCDMTTLEFTTEISQIKALHKITDVGFNKIIALLQKACSPIMTIDKSWTTISNRNSDAFLDGLFAFIKHCEPLLHPITRKIRCPCSRCCNRDDNFVTLKTLEVHISSHGFDQHYTTWKYHGEPTLPLPPPVPHSPEHIDMDAFFEDISANNVPTPPTQTTGPQPAQTTGPNNEFEELLSRSTQKLYPGCDMTTLEFTTEISHIKALHKITDAGFNKILALLQKACSPSKGYNFPSSYYEIKKTYKKIGLGYESIHACINDCFLFWGSEDNLKMPNCPICKASRWKDPKKTKGKKVANKVSTGDPRNVRLGLAADGFNPFGMMSQNYSMWPVILTTYNTPPWMCMKETSLMLTMLIPGPRSPTKDIDVYLQPLIKELQELWKGVWTKDAATGTHFQMKAAVLWTINDFPARSSLSGWSGQGYYACPTCNEDTPSMAVKSKIVYVGHRRFLRTKHPLRSKFKEFYGFPEPKPKPRKFTEMDIQLQISKVFKRFPGKHPDIAKKNPKPNRKIELNWSKRSIFWDLEYWPFLLLKNNLDVMHIEKNALEALLNTLLQNDKSKDTLKARQDLETLIVRKELWLVKKPNGKFEKPHPKYSFTPENRKRFCKFIKGVRLPDGFGSNFKQKVTADDNNITGMKSHDSPIIELCLFFKQLCESNLMQKDMEKLKISRSWMFPFERYMKKLKNYVQNKAKPEGSITEGYVAEESLTFCSRYLKDDVETRFNRLGRNDDGLPEEEPDKFQLYGLYLTTVLKSTQTSWLTEKNRPLENIREKKVTDGCSEELFSLACGPTSACTYPACIVNGVKFVVHERDILHTTQCSGVSTPGLDGEMYYGQLEEILELTYIGHRKVVLFRCKWFDTINPKNHTTRNRRSYIDQGIHHILTDREFHKNNQYILATQATQVFYLEDLARRPLHWKVVEHVYHRDVAESDQDVIHGSSSSHVTLSVGLTNLEHTDLSINAQSTEVDAPPVNDDNANANEDNAHFINNEDDVVAHVLDDDDVVVSDDDEVNPSTNVEEMACVAPRSHGGDAGGSPPRRPNRPVPAQCQSSMLRLETGNRSLRRAFRENNEQPLQLGFDYADLGTFHPLGNFASMLNSLMGETVRPLPLACEWEEIPEVFKAHIYPTLESYFNLAEWYNNQDKVVVGSNVYTVGERVRLGLELKLRLLWRKNKNRIKADHYTKHDSPDEAKNHPPPPRVWGDRTQDEWNELVDWWSHPNRVSRSLQNAANRAKNTILTHQGKKSFAQGRNEYKVEKGHYEDLIETWRKGHSSKKTGEFKTEQNKQRYLDMKAMQEMIKAGIIPFKTDQEILDEVVPSDNRQNMSGMGRKLPGGGSTSRRRANRAYEDVMTRDQMTQILRQQEQEKELYRKQAEEAQARAYLASLKADAADQRANVAYQNTESIYGALGQFFMHYNSPNSARPFTPPAFSLVPPPGPTMPQLTPNWAHLLQPPFPYNQPLQPLQPPYPGPFPPIPVTNNNFNNCYHPVLNSTHCIPSSSNSQAQRPHYTLLTNPHMNDSRSCDQLAQDLARENNNECSSREEEEEEEGEQQSGDDYSEEEE</sequence>
<feature type="domain" description="Transposase-associated" evidence="5">
    <location>
        <begin position="12"/>
        <end position="88"/>
    </location>
</feature>
<feature type="coiled-coil region" evidence="1">
    <location>
        <begin position="1497"/>
        <end position="1524"/>
    </location>
</feature>
<evidence type="ECO:0000313" key="7">
    <source>
        <dbReference type="Proteomes" id="UP001151760"/>
    </source>
</evidence>
<evidence type="ECO:0008006" key="8">
    <source>
        <dbReference type="Google" id="ProtNLM"/>
    </source>
</evidence>
<feature type="region of interest" description="Disordered" evidence="2">
    <location>
        <begin position="1325"/>
        <end position="1346"/>
    </location>
</feature>
<feature type="region of interest" description="Disordered" evidence="2">
    <location>
        <begin position="300"/>
        <end position="322"/>
    </location>
</feature>
<dbReference type="InterPro" id="IPR004252">
    <property type="entry name" value="Probable_transposase_24"/>
</dbReference>
<proteinExistence type="predicted"/>
<evidence type="ECO:0000259" key="5">
    <source>
        <dbReference type="Pfam" id="PF13963"/>
    </source>
</evidence>
<evidence type="ECO:0000259" key="3">
    <source>
        <dbReference type="Pfam" id="PF13952"/>
    </source>
</evidence>
<feature type="region of interest" description="Disordered" evidence="2">
    <location>
        <begin position="1656"/>
        <end position="1706"/>
    </location>
</feature>
<dbReference type="PANTHER" id="PTHR10775">
    <property type="entry name" value="OS08G0208400 PROTEIN"/>
    <property type="match status" value="1"/>
</dbReference>
<dbReference type="EMBL" id="BQNB010016792">
    <property type="protein sequence ID" value="GJT55851.1"/>
    <property type="molecule type" value="Genomic_DNA"/>
</dbReference>
<dbReference type="InterPro" id="IPR029480">
    <property type="entry name" value="Transpos_assoc"/>
</dbReference>